<accession>A0A1B6JCW3</accession>
<sequence>TSKYMQQLRVIALSATLLSYALCEDIKNTDGEVSLSGDLAVKLPVGNDEKPTGDEKVVEMTIATKKAVKAAVTLMENAEPKSTGWAEKASVHDEMDIDSSTKPL</sequence>
<feature type="signal peptide" evidence="2">
    <location>
        <begin position="1"/>
        <end position="23"/>
    </location>
</feature>
<organism evidence="3">
    <name type="scientific">Homalodisca liturata</name>
    <dbReference type="NCBI Taxonomy" id="320908"/>
    <lineage>
        <taxon>Eukaryota</taxon>
        <taxon>Metazoa</taxon>
        <taxon>Ecdysozoa</taxon>
        <taxon>Arthropoda</taxon>
        <taxon>Hexapoda</taxon>
        <taxon>Insecta</taxon>
        <taxon>Pterygota</taxon>
        <taxon>Neoptera</taxon>
        <taxon>Paraneoptera</taxon>
        <taxon>Hemiptera</taxon>
        <taxon>Auchenorrhyncha</taxon>
        <taxon>Membracoidea</taxon>
        <taxon>Cicadellidae</taxon>
        <taxon>Cicadellinae</taxon>
        <taxon>Proconiini</taxon>
        <taxon>Homalodisca</taxon>
    </lineage>
</organism>
<feature type="region of interest" description="Disordered" evidence="1">
    <location>
        <begin position="79"/>
        <end position="104"/>
    </location>
</feature>
<gene>
    <name evidence="3" type="ORF">g.1489</name>
</gene>
<name>A0A1B6JCW3_9HEMI</name>
<protein>
    <submittedName>
        <fullName evidence="3">Uncharacterized protein</fullName>
    </submittedName>
</protein>
<reference evidence="3" key="1">
    <citation type="submission" date="2015-11" db="EMBL/GenBank/DDBJ databases">
        <title>De novo transcriptome assembly of four potential Pierce s Disease insect vectors from Arizona vineyards.</title>
        <authorList>
            <person name="Tassone E.E."/>
        </authorList>
    </citation>
    <scope>NUCLEOTIDE SEQUENCE</scope>
</reference>
<evidence type="ECO:0000313" key="3">
    <source>
        <dbReference type="EMBL" id="JAS97055.1"/>
    </source>
</evidence>
<feature type="non-terminal residue" evidence="3">
    <location>
        <position position="1"/>
    </location>
</feature>
<dbReference type="AlphaFoldDB" id="A0A1B6JCW3"/>
<evidence type="ECO:0000256" key="1">
    <source>
        <dbReference type="SAM" id="MobiDB-lite"/>
    </source>
</evidence>
<feature type="chain" id="PRO_5008585695" evidence="2">
    <location>
        <begin position="24"/>
        <end position="104"/>
    </location>
</feature>
<keyword evidence="2" id="KW-0732">Signal</keyword>
<dbReference type="EMBL" id="GECU01010651">
    <property type="protein sequence ID" value="JAS97055.1"/>
    <property type="molecule type" value="Transcribed_RNA"/>
</dbReference>
<feature type="non-terminal residue" evidence="3">
    <location>
        <position position="104"/>
    </location>
</feature>
<proteinExistence type="predicted"/>
<evidence type="ECO:0000256" key="2">
    <source>
        <dbReference type="SAM" id="SignalP"/>
    </source>
</evidence>